<sequence>MARDVSRSLEYYGGKSQGAQWLPVNQLFRIVTRDSVFRALQECRPKLELSDTKLWNYAEDICPRSDPDGSSLMGARSMFAILTILERVDEIIQFIDLKLSDYNLPFVPDSNQPSLDGQLFPKNPPPGFANQIFGSHWTLRDWGAFERYQKTMRSPFFDIGPNDRERNIHHYELEPDTVLPFIKEFPATSSDITSYSKVQRVQIHMHHHTMHNGIPDENPFFAVKELLPEPDDRLDISREKNFRAEVRALAKTVGLSSHDHVIKLLATWRKGDSWNMLFPWATSNIKDYWKRKQPERSPDFVKWISTQCRGLAEGLQKIHKSPSDHADHAQEWGIHGDIKPENILLFHSDSNPFGIMVISDFGYTRFHGRNTRSNTPAAGYSPTHRAPELDLRKTISRSYDMWTFGCVFLEFITWYLKGPEGIGEFVGCRTADDTGAPAGIKEDKFFIPSIEENGQEEATVKPSVKDWIDDLRKQPHCGGYFRDFLDLIVKDLLQPKPGKRESCANIAGQLRELERKCKTEPPDMEYLMGQVCESTTSRSLSRTNQHSHQGDAILNARAHSPVLRSLCDETWGPKSDRGSLNCTSYGELDNIADVLSRDDPAYETAQKVHQSTTRSPRMELKAQPTERTPLIRKTNSCLSDNTRPTVPGTQHLGEASEGGACLRTRDRPFEPQEMSPNLRERNGQSHLSTDSRRGDRASDNRSIEFKRPGSFLSVYSDVYWCGLKDVFKCCFESSENSTSSQNLDS</sequence>
<feature type="domain" description="Protein kinase" evidence="2">
    <location>
        <begin position="187"/>
        <end position="527"/>
    </location>
</feature>
<feature type="region of interest" description="Disordered" evidence="1">
    <location>
        <begin position="635"/>
        <end position="701"/>
    </location>
</feature>
<dbReference type="CDD" id="cd00180">
    <property type="entry name" value="PKc"/>
    <property type="match status" value="1"/>
</dbReference>
<dbReference type="SMART" id="SM00220">
    <property type="entry name" value="S_TKc"/>
    <property type="match status" value="1"/>
</dbReference>
<feature type="compositionally biased region" description="Basic and acidic residues" evidence="1">
    <location>
        <begin position="678"/>
        <end position="701"/>
    </location>
</feature>
<accession>A0A135T7F0</accession>
<reference evidence="3 4" key="1">
    <citation type="submission" date="2014-02" db="EMBL/GenBank/DDBJ databases">
        <title>The genome sequence of Colletotrichum simmondsii CBS122122.</title>
        <authorList>
            <person name="Baroncelli R."/>
            <person name="Thon M.R."/>
        </authorList>
    </citation>
    <scope>NUCLEOTIDE SEQUENCE [LARGE SCALE GENOMIC DNA]</scope>
    <source>
        <strain evidence="3 4">CBS122122</strain>
    </source>
</reference>
<feature type="compositionally biased region" description="Polar residues" evidence="1">
    <location>
        <begin position="635"/>
        <end position="648"/>
    </location>
</feature>
<evidence type="ECO:0000313" key="3">
    <source>
        <dbReference type="EMBL" id="KXH44067.1"/>
    </source>
</evidence>
<dbReference type="SUPFAM" id="SSF56112">
    <property type="entry name" value="Protein kinase-like (PK-like)"/>
    <property type="match status" value="1"/>
</dbReference>
<comment type="caution">
    <text evidence="3">The sequence shown here is derived from an EMBL/GenBank/DDBJ whole genome shotgun (WGS) entry which is preliminary data.</text>
</comment>
<dbReference type="Pfam" id="PF00069">
    <property type="entry name" value="Pkinase"/>
    <property type="match status" value="1"/>
</dbReference>
<proteinExistence type="predicted"/>
<keyword evidence="3" id="KW-0808">Transferase</keyword>
<evidence type="ECO:0000256" key="1">
    <source>
        <dbReference type="SAM" id="MobiDB-lite"/>
    </source>
</evidence>
<dbReference type="AlphaFoldDB" id="A0A135T7F0"/>
<dbReference type="PANTHER" id="PTHR24359:SF37">
    <property type="entry name" value="PROTEIN KINASE DOMAIN-CONTAINING PROTEIN"/>
    <property type="match status" value="1"/>
</dbReference>
<dbReference type="GO" id="GO:0005524">
    <property type="term" value="F:ATP binding"/>
    <property type="evidence" value="ECO:0007669"/>
    <property type="project" value="InterPro"/>
</dbReference>
<dbReference type="PROSITE" id="PS50011">
    <property type="entry name" value="PROTEIN_KINASE_DOM"/>
    <property type="match status" value="1"/>
</dbReference>
<keyword evidence="4" id="KW-1185">Reference proteome</keyword>
<keyword evidence="3" id="KW-0418">Kinase</keyword>
<organism evidence="3 4">
    <name type="scientific">Colletotrichum simmondsii</name>
    <dbReference type="NCBI Taxonomy" id="703756"/>
    <lineage>
        <taxon>Eukaryota</taxon>
        <taxon>Fungi</taxon>
        <taxon>Dikarya</taxon>
        <taxon>Ascomycota</taxon>
        <taxon>Pezizomycotina</taxon>
        <taxon>Sordariomycetes</taxon>
        <taxon>Hypocreomycetidae</taxon>
        <taxon>Glomerellales</taxon>
        <taxon>Glomerellaceae</taxon>
        <taxon>Colletotrichum</taxon>
        <taxon>Colletotrichum acutatum species complex</taxon>
    </lineage>
</organism>
<dbReference type="Proteomes" id="UP000070328">
    <property type="component" value="Unassembled WGS sequence"/>
</dbReference>
<dbReference type="Gene3D" id="1.10.510.10">
    <property type="entry name" value="Transferase(Phosphotransferase) domain 1"/>
    <property type="match status" value="1"/>
</dbReference>
<dbReference type="GO" id="GO:0004674">
    <property type="term" value="F:protein serine/threonine kinase activity"/>
    <property type="evidence" value="ECO:0007669"/>
    <property type="project" value="TreeGrafter"/>
</dbReference>
<name>A0A135T7F0_9PEZI</name>
<dbReference type="InterPro" id="IPR000719">
    <property type="entry name" value="Prot_kinase_dom"/>
</dbReference>
<dbReference type="EMBL" id="JFBX01000255">
    <property type="protein sequence ID" value="KXH44067.1"/>
    <property type="molecule type" value="Genomic_DNA"/>
</dbReference>
<dbReference type="OrthoDB" id="1046782at2759"/>
<protein>
    <submittedName>
        <fullName evidence="3">Protein kinase</fullName>
    </submittedName>
</protein>
<evidence type="ECO:0000259" key="2">
    <source>
        <dbReference type="PROSITE" id="PS50011"/>
    </source>
</evidence>
<dbReference type="InterPro" id="IPR011009">
    <property type="entry name" value="Kinase-like_dom_sf"/>
</dbReference>
<dbReference type="PANTHER" id="PTHR24359">
    <property type="entry name" value="SERINE/THREONINE-PROTEIN KINASE SBK1"/>
    <property type="match status" value="1"/>
</dbReference>
<gene>
    <name evidence="3" type="ORF">CSIM01_04371</name>
</gene>
<evidence type="ECO:0000313" key="4">
    <source>
        <dbReference type="Proteomes" id="UP000070328"/>
    </source>
</evidence>